<dbReference type="EMBL" id="GGEC01003775">
    <property type="protein sequence ID" value="MBW84258.1"/>
    <property type="molecule type" value="Transcribed_RNA"/>
</dbReference>
<evidence type="ECO:0000313" key="1">
    <source>
        <dbReference type="EMBL" id="MBW84258.1"/>
    </source>
</evidence>
<sequence length="51" mass="6051">MTLTIALVHANSLELKNRHNFCFYSVFHSFNRRSCTPYFTSRPFQAHVNDM</sequence>
<name>A0A2P2IST0_RHIMU</name>
<protein>
    <submittedName>
        <fullName evidence="1">Uncharacterized protein</fullName>
    </submittedName>
</protein>
<organism evidence="1">
    <name type="scientific">Rhizophora mucronata</name>
    <name type="common">Asiatic mangrove</name>
    <dbReference type="NCBI Taxonomy" id="61149"/>
    <lineage>
        <taxon>Eukaryota</taxon>
        <taxon>Viridiplantae</taxon>
        <taxon>Streptophyta</taxon>
        <taxon>Embryophyta</taxon>
        <taxon>Tracheophyta</taxon>
        <taxon>Spermatophyta</taxon>
        <taxon>Magnoliopsida</taxon>
        <taxon>eudicotyledons</taxon>
        <taxon>Gunneridae</taxon>
        <taxon>Pentapetalae</taxon>
        <taxon>rosids</taxon>
        <taxon>fabids</taxon>
        <taxon>Malpighiales</taxon>
        <taxon>Rhizophoraceae</taxon>
        <taxon>Rhizophora</taxon>
    </lineage>
</organism>
<proteinExistence type="predicted"/>
<reference evidence="1" key="1">
    <citation type="submission" date="2018-02" db="EMBL/GenBank/DDBJ databases">
        <title>Rhizophora mucronata_Transcriptome.</title>
        <authorList>
            <person name="Meera S.P."/>
            <person name="Sreeshan A."/>
            <person name="Augustine A."/>
        </authorList>
    </citation>
    <scope>NUCLEOTIDE SEQUENCE</scope>
    <source>
        <tissue evidence="1">Leaf</tissue>
    </source>
</reference>
<dbReference type="AlphaFoldDB" id="A0A2P2IST0"/>
<accession>A0A2P2IST0</accession>